<dbReference type="GO" id="GO:0046872">
    <property type="term" value="F:metal ion binding"/>
    <property type="evidence" value="ECO:0007669"/>
    <property type="project" value="UniProtKB-KW"/>
</dbReference>
<dbReference type="InterPro" id="IPR058240">
    <property type="entry name" value="rSAM_sf"/>
</dbReference>
<reference evidence="9 10" key="1">
    <citation type="submission" date="2016-05" db="EMBL/GenBank/DDBJ databases">
        <title>A degradative enzymes factory behind the ericoid mycorrhizal symbiosis.</title>
        <authorList>
            <consortium name="DOE Joint Genome Institute"/>
            <person name="Martino E."/>
            <person name="Morin E."/>
            <person name="Grelet G."/>
            <person name="Kuo A."/>
            <person name="Kohler A."/>
            <person name="Daghino S."/>
            <person name="Barry K."/>
            <person name="Choi C."/>
            <person name="Cichocki N."/>
            <person name="Clum A."/>
            <person name="Copeland A."/>
            <person name="Hainaut M."/>
            <person name="Haridas S."/>
            <person name="Labutti K."/>
            <person name="Lindquist E."/>
            <person name="Lipzen A."/>
            <person name="Khouja H.-R."/>
            <person name="Murat C."/>
            <person name="Ohm R."/>
            <person name="Olson A."/>
            <person name="Spatafora J."/>
            <person name="Veneault-Fourrey C."/>
            <person name="Henrissat B."/>
            <person name="Grigoriev I."/>
            <person name="Martin F."/>
            <person name="Perotto S."/>
        </authorList>
    </citation>
    <scope>NUCLEOTIDE SEQUENCE [LARGE SCALE GENOMIC DNA]</scope>
    <source>
        <strain evidence="9 10">UAMH 7357</strain>
    </source>
</reference>
<keyword evidence="6" id="KW-0408">Iron</keyword>
<evidence type="ECO:0000256" key="7">
    <source>
        <dbReference type="ARBA" id="ARBA00023014"/>
    </source>
</evidence>
<evidence type="ECO:0000256" key="8">
    <source>
        <dbReference type="SAM" id="MobiDB-lite"/>
    </source>
</evidence>
<feature type="compositionally biased region" description="Polar residues" evidence="8">
    <location>
        <begin position="1"/>
        <end position="10"/>
    </location>
</feature>
<dbReference type="GO" id="GO:0003824">
    <property type="term" value="F:catalytic activity"/>
    <property type="evidence" value="ECO:0007669"/>
    <property type="project" value="InterPro"/>
</dbReference>
<evidence type="ECO:0000313" key="10">
    <source>
        <dbReference type="Proteomes" id="UP000235672"/>
    </source>
</evidence>
<dbReference type="InterPro" id="IPR007197">
    <property type="entry name" value="rSAM"/>
</dbReference>
<dbReference type="SFLD" id="SFLDS00029">
    <property type="entry name" value="Radical_SAM"/>
    <property type="match status" value="1"/>
</dbReference>
<evidence type="ECO:0000256" key="2">
    <source>
        <dbReference type="ARBA" id="ARBA00022485"/>
    </source>
</evidence>
<keyword evidence="2" id="KW-0004">4Fe-4S</keyword>
<feature type="region of interest" description="Disordered" evidence="8">
    <location>
        <begin position="1"/>
        <end position="21"/>
    </location>
</feature>
<evidence type="ECO:0000256" key="4">
    <source>
        <dbReference type="ARBA" id="ARBA00022723"/>
    </source>
</evidence>
<dbReference type="NCBIfam" id="TIGR00238">
    <property type="entry name" value="KamA family radical SAM protein"/>
    <property type="match status" value="1"/>
</dbReference>
<dbReference type="SUPFAM" id="SSF102114">
    <property type="entry name" value="Radical SAM enzymes"/>
    <property type="match status" value="1"/>
</dbReference>
<proteinExistence type="predicted"/>
<dbReference type="Proteomes" id="UP000235672">
    <property type="component" value="Unassembled WGS sequence"/>
</dbReference>
<dbReference type="EMBL" id="KZ613467">
    <property type="protein sequence ID" value="PMD26636.1"/>
    <property type="molecule type" value="Genomic_DNA"/>
</dbReference>
<dbReference type="STRING" id="1745343.A0A2J6QK51"/>
<dbReference type="GO" id="GO:0051539">
    <property type="term" value="F:4 iron, 4 sulfur cluster binding"/>
    <property type="evidence" value="ECO:0007669"/>
    <property type="project" value="UniProtKB-KW"/>
</dbReference>
<keyword evidence="7" id="KW-0411">Iron-sulfur</keyword>
<comment type="cofactor">
    <cofactor evidence="1">
        <name>pyridoxal 5'-phosphate</name>
        <dbReference type="ChEBI" id="CHEBI:597326"/>
    </cofactor>
</comment>
<dbReference type="OrthoDB" id="5396721at2759"/>
<evidence type="ECO:0000313" key="9">
    <source>
        <dbReference type="EMBL" id="PMD26636.1"/>
    </source>
</evidence>
<organism evidence="9 10">
    <name type="scientific">Hyaloscypha hepaticicola</name>
    <dbReference type="NCBI Taxonomy" id="2082293"/>
    <lineage>
        <taxon>Eukaryota</taxon>
        <taxon>Fungi</taxon>
        <taxon>Dikarya</taxon>
        <taxon>Ascomycota</taxon>
        <taxon>Pezizomycotina</taxon>
        <taxon>Leotiomycetes</taxon>
        <taxon>Helotiales</taxon>
        <taxon>Hyaloscyphaceae</taxon>
        <taxon>Hyaloscypha</taxon>
    </lineage>
</organism>
<dbReference type="SFLD" id="SFLDG01070">
    <property type="entry name" value="PLP-dependent"/>
    <property type="match status" value="1"/>
</dbReference>
<dbReference type="InterPro" id="IPR013785">
    <property type="entry name" value="Aldolase_TIM"/>
</dbReference>
<evidence type="ECO:0000256" key="6">
    <source>
        <dbReference type="ARBA" id="ARBA00023004"/>
    </source>
</evidence>
<accession>A0A2J6QK51</accession>
<evidence type="ECO:0000256" key="5">
    <source>
        <dbReference type="ARBA" id="ARBA00022898"/>
    </source>
</evidence>
<dbReference type="AlphaFoldDB" id="A0A2J6QK51"/>
<keyword evidence="4" id="KW-0479">Metal-binding</keyword>
<keyword evidence="5" id="KW-0663">Pyridoxal phosphate</keyword>
<keyword evidence="3" id="KW-0949">S-adenosyl-L-methionine</keyword>
<keyword evidence="10" id="KW-1185">Reference proteome</keyword>
<evidence type="ECO:0000256" key="3">
    <source>
        <dbReference type="ARBA" id="ARBA00022691"/>
    </source>
</evidence>
<sequence>MKHSGASTAQEVPLPVAETTTGPTTKFAAVPAYFRDVKFDPVPYWQKIGRWKDITEKQFLSYRWGTANDIQGKMKLHDFLKETLPEKLPQSDEYENIRTRDDFIKDVMDGIDRAPMSIRISPHIISSIDWANPLEDPLRRQFIPMMSTFQKDHPVLTLDPQHETEDSPVQGLVHRYNDKCLFLAASHCPLYCRFCTRSYAVGANTSTVTKSSLKPQLPRWEAMLQYIASNPVINDVVISGGDSYSLMPHHLRLLGDRLLAIPHIRRFRIATKGLCVSPSRTLDPEDDWTDELIALVKRGRECGKHIALHTHFNHPSEFSWVSREAAQKLFANGVIVRNQSVLLKGVNDSVETMGALIRELADNNIQPYYVYAGDLVRGVEDLRTPLSTILTLEEQLRGTIAGFMTPQFVVDLPGGGGKRLAASYKTYDRKTGKSTFVAPAIKGGETVYEYWDPLASLPAQ</sequence>
<dbReference type="InterPro" id="IPR003739">
    <property type="entry name" value="Lys_aminomutase/Glu_NH3_mut"/>
</dbReference>
<dbReference type="PANTHER" id="PTHR30538:SF0">
    <property type="entry name" value="L-LYSINE 2,3-AMINOMUTASE AQ_1632-RELATED"/>
    <property type="match status" value="1"/>
</dbReference>
<dbReference type="PANTHER" id="PTHR30538">
    <property type="entry name" value="LYSINE 2,3-AMINOMUTASE-RELATED"/>
    <property type="match status" value="1"/>
</dbReference>
<protein>
    <submittedName>
        <fullName evidence="9">Kama family protein</fullName>
    </submittedName>
</protein>
<name>A0A2J6QK51_9HELO</name>
<dbReference type="Gene3D" id="3.20.20.70">
    <property type="entry name" value="Aldolase class I"/>
    <property type="match status" value="1"/>
</dbReference>
<evidence type="ECO:0000256" key="1">
    <source>
        <dbReference type="ARBA" id="ARBA00001933"/>
    </source>
</evidence>
<gene>
    <name evidence="9" type="ORF">NA56DRAFT_562847</name>
</gene>